<dbReference type="GO" id="GO:0016020">
    <property type="term" value="C:membrane"/>
    <property type="evidence" value="ECO:0007669"/>
    <property type="project" value="UniProtKB-SubCell"/>
</dbReference>
<dbReference type="GeneID" id="42693703"/>
<sequence length="109" mass="12648">MDKPHETNNDHQQQIDELLKRSQQEQTSSLFCDMPEHLTIRSVVPLTEQERTQIVELFSTIIERPLGNVTEIIDPNLICGVSLQSDSHHFEVSGRQQLQKMKLKFHTQV</sequence>
<feature type="region of interest" description="Disordered" evidence="7">
    <location>
        <begin position="1"/>
        <end position="26"/>
    </location>
</feature>
<dbReference type="RefSeq" id="WP_004634838.1">
    <property type="nucleotide sequence ID" value="NZ_CBCRTD010000003.1"/>
</dbReference>
<accession>A0A1S8KQ88</accession>
<dbReference type="AlphaFoldDB" id="A0A1S8KQ88"/>
<evidence type="ECO:0000256" key="6">
    <source>
        <dbReference type="ARBA" id="ARBA00023310"/>
    </source>
</evidence>
<organism evidence="8 9">
    <name type="scientific">Dolosigranulum pigrum</name>
    <dbReference type="NCBI Taxonomy" id="29394"/>
    <lineage>
        <taxon>Bacteria</taxon>
        <taxon>Bacillati</taxon>
        <taxon>Bacillota</taxon>
        <taxon>Bacilli</taxon>
        <taxon>Lactobacillales</taxon>
        <taxon>Carnobacteriaceae</taxon>
        <taxon>Dolosigranulum</taxon>
    </lineage>
</organism>
<keyword evidence="3" id="KW-0375">Hydrogen ion transport</keyword>
<gene>
    <name evidence="8" type="ORF">BWX42_09315</name>
</gene>
<dbReference type="Pfam" id="PF00213">
    <property type="entry name" value="OSCP"/>
    <property type="match status" value="1"/>
</dbReference>
<evidence type="ECO:0000256" key="2">
    <source>
        <dbReference type="ARBA" id="ARBA00022448"/>
    </source>
</evidence>
<evidence type="ECO:0000313" key="9">
    <source>
        <dbReference type="Proteomes" id="UP000190409"/>
    </source>
</evidence>
<feature type="compositionally biased region" description="Basic and acidic residues" evidence="7">
    <location>
        <begin position="1"/>
        <end position="23"/>
    </location>
</feature>
<comment type="caution">
    <text evidence="8">The sequence shown here is derived from an EMBL/GenBank/DDBJ whole genome shotgun (WGS) entry which is preliminary data.</text>
</comment>
<protein>
    <submittedName>
        <fullName evidence="8">Uncharacterized protein</fullName>
    </submittedName>
</protein>
<evidence type="ECO:0000313" key="8">
    <source>
        <dbReference type="EMBL" id="OOL81870.1"/>
    </source>
</evidence>
<dbReference type="InterPro" id="IPR000711">
    <property type="entry name" value="ATPase_OSCP/dsu"/>
</dbReference>
<proteinExistence type="predicted"/>
<keyword evidence="5" id="KW-0472">Membrane</keyword>
<dbReference type="GO" id="GO:0046933">
    <property type="term" value="F:proton-transporting ATP synthase activity, rotational mechanism"/>
    <property type="evidence" value="ECO:0007669"/>
    <property type="project" value="InterPro"/>
</dbReference>
<evidence type="ECO:0000256" key="3">
    <source>
        <dbReference type="ARBA" id="ARBA00022781"/>
    </source>
</evidence>
<keyword evidence="6" id="KW-0066">ATP synthesis</keyword>
<evidence type="ECO:0000256" key="4">
    <source>
        <dbReference type="ARBA" id="ARBA00023065"/>
    </source>
</evidence>
<evidence type="ECO:0000256" key="7">
    <source>
        <dbReference type="SAM" id="MobiDB-lite"/>
    </source>
</evidence>
<comment type="subcellular location">
    <subcellularLocation>
        <location evidence="1">Membrane</location>
    </subcellularLocation>
</comment>
<keyword evidence="4" id="KW-0406">Ion transport</keyword>
<dbReference type="Proteomes" id="UP000190409">
    <property type="component" value="Unassembled WGS sequence"/>
</dbReference>
<evidence type="ECO:0000256" key="5">
    <source>
        <dbReference type="ARBA" id="ARBA00023136"/>
    </source>
</evidence>
<evidence type="ECO:0000256" key="1">
    <source>
        <dbReference type="ARBA" id="ARBA00004370"/>
    </source>
</evidence>
<dbReference type="EMBL" id="MUYF01000003">
    <property type="protein sequence ID" value="OOL81870.1"/>
    <property type="molecule type" value="Genomic_DNA"/>
</dbReference>
<name>A0A1S8KQ88_9LACT</name>
<reference evidence="8 9" key="1">
    <citation type="submission" date="2017-01" db="EMBL/GenBank/DDBJ databases">
        <title>Complete Genome Sequence of Dolosigranulum pigrum isolated from a Patient with interstitial lung disease.</title>
        <authorList>
            <person name="Mukhopadhyay R."/>
            <person name="Joaquin J."/>
            <person name="Hogue R."/>
            <person name="Fitzgerald S."/>
            <person name="Jospin G."/>
            <person name="Eisen J.A."/>
            <person name="Chaturvedi V."/>
        </authorList>
    </citation>
    <scope>NUCLEOTIDE SEQUENCE [LARGE SCALE GENOMIC DNA]</scope>
    <source>
        <strain evidence="8 9">15S00348</strain>
    </source>
</reference>
<keyword evidence="2" id="KW-0813">Transport</keyword>